<sequence>MSSSNCVNRDSQPPAFPLHPKQIVSRLSLLALFPIMSSSSGYFTHLIQVCWSFLLSIFSSRHRKRSSLSPELPTSLAAKREERDAVYDGLDAVYDGLGSWQRDKQQFLRRPSLIKAGTAQGTRTRETRKKKSRTMAPPPPEIYVQDWSSLRLNMADMFDSPYSAMSRSGAVESSVLAPSHAAGVELPTISEGSSLPSSEDPATIATGSLPSQSNDIKMVLAVDLPDLTEAHSEAEARSNINPNQETQEAGAQETSGVAAESATFSTNRYASNVLSAVPASFGTHFVLDPSLMPLPTIPAPSTPRLQSTPGGRDSILPYPDLFDFSMYARRTSQDSFCDTVELPSMDLSVSESSGKKTAEGCRPISIYDVVRERDRYRSAAYSSCLQSVCTSSPRRPPFASTLNLGAGRDTVDLSCAVPKKSALEDVSVWNGETTKDSIGAQSWPHATSFQG</sequence>
<evidence type="ECO:0000313" key="3">
    <source>
        <dbReference type="Proteomes" id="UP001221757"/>
    </source>
</evidence>
<comment type="caution">
    <text evidence="2">The sequence shown here is derived from an EMBL/GenBank/DDBJ whole genome shotgun (WGS) entry which is preliminary data.</text>
</comment>
<name>A0AAD7D8T7_MYCRO</name>
<feature type="region of interest" description="Disordered" evidence="1">
    <location>
        <begin position="116"/>
        <end position="140"/>
    </location>
</feature>
<feature type="compositionally biased region" description="Polar residues" evidence="1">
    <location>
        <begin position="238"/>
        <end position="255"/>
    </location>
</feature>
<dbReference type="EMBL" id="JARKIE010000103">
    <property type="protein sequence ID" value="KAJ7683957.1"/>
    <property type="molecule type" value="Genomic_DNA"/>
</dbReference>
<keyword evidence="3" id="KW-1185">Reference proteome</keyword>
<gene>
    <name evidence="2" type="ORF">B0H17DRAFT_21060</name>
</gene>
<proteinExistence type="predicted"/>
<reference evidence="2" key="1">
    <citation type="submission" date="2023-03" db="EMBL/GenBank/DDBJ databases">
        <title>Massive genome expansion in bonnet fungi (Mycena s.s.) driven by repeated elements and novel gene families across ecological guilds.</title>
        <authorList>
            <consortium name="Lawrence Berkeley National Laboratory"/>
            <person name="Harder C.B."/>
            <person name="Miyauchi S."/>
            <person name="Viragh M."/>
            <person name="Kuo A."/>
            <person name="Thoen E."/>
            <person name="Andreopoulos B."/>
            <person name="Lu D."/>
            <person name="Skrede I."/>
            <person name="Drula E."/>
            <person name="Henrissat B."/>
            <person name="Morin E."/>
            <person name="Kohler A."/>
            <person name="Barry K."/>
            <person name="LaButti K."/>
            <person name="Morin E."/>
            <person name="Salamov A."/>
            <person name="Lipzen A."/>
            <person name="Mereny Z."/>
            <person name="Hegedus B."/>
            <person name="Baldrian P."/>
            <person name="Stursova M."/>
            <person name="Weitz H."/>
            <person name="Taylor A."/>
            <person name="Grigoriev I.V."/>
            <person name="Nagy L.G."/>
            <person name="Martin F."/>
            <person name="Kauserud H."/>
        </authorList>
    </citation>
    <scope>NUCLEOTIDE SEQUENCE</scope>
    <source>
        <strain evidence="2">CBHHK067</strain>
    </source>
</reference>
<feature type="region of interest" description="Disordered" evidence="1">
    <location>
        <begin position="188"/>
        <end position="210"/>
    </location>
</feature>
<dbReference type="AlphaFoldDB" id="A0AAD7D8T7"/>
<feature type="region of interest" description="Disordered" evidence="1">
    <location>
        <begin position="232"/>
        <end position="259"/>
    </location>
</feature>
<dbReference type="Proteomes" id="UP001221757">
    <property type="component" value="Unassembled WGS sequence"/>
</dbReference>
<evidence type="ECO:0000256" key="1">
    <source>
        <dbReference type="SAM" id="MobiDB-lite"/>
    </source>
</evidence>
<evidence type="ECO:0000313" key="2">
    <source>
        <dbReference type="EMBL" id="KAJ7683957.1"/>
    </source>
</evidence>
<accession>A0AAD7D8T7</accession>
<organism evidence="2 3">
    <name type="scientific">Mycena rosella</name>
    <name type="common">Pink bonnet</name>
    <name type="synonym">Agaricus rosellus</name>
    <dbReference type="NCBI Taxonomy" id="1033263"/>
    <lineage>
        <taxon>Eukaryota</taxon>
        <taxon>Fungi</taxon>
        <taxon>Dikarya</taxon>
        <taxon>Basidiomycota</taxon>
        <taxon>Agaricomycotina</taxon>
        <taxon>Agaricomycetes</taxon>
        <taxon>Agaricomycetidae</taxon>
        <taxon>Agaricales</taxon>
        <taxon>Marasmiineae</taxon>
        <taxon>Mycenaceae</taxon>
        <taxon>Mycena</taxon>
    </lineage>
</organism>
<protein>
    <submittedName>
        <fullName evidence="2">Uncharacterized protein</fullName>
    </submittedName>
</protein>